<sequence>MSRRARSGQVPGPDRTALLRWGAATVDSAG</sequence>
<keyword evidence="3" id="KW-1185">Reference proteome</keyword>
<evidence type="ECO:0000313" key="3">
    <source>
        <dbReference type="Proteomes" id="UP000540423"/>
    </source>
</evidence>
<feature type="region of interest" description="Disordered" evidence="1">
    <location>
        <begin position="1"/>
        <end position="30"/>
    </location>
</feature>
<reference evidence="2 3" key="1">
    <citation type="submission" date="2020-08" db="EMBL/GenBank/DDBJ databases">
        <title>Genomic Encyclopedia of Type Strains, Phase IV (KMG-IV): sequencing the most valuable type-strain genomes for metagenomic binning, comparative biology and taxonomic classification.</title>
        <authorList>
            <person name="Goeker M."/>
        </authorList>
    </citation>
    <scope>NUCLEOTIDE SEQUENCE [LARGE SCALE GENOMIC DNA]</scope>
    <source>
        <strain evidence="2 3">DSM 40141</strain>
    </source>
</reference>
<comment type="caution">
    <text evidence="2">The sequence shown here is derived from an EMBL/GenBank/DDBJ whole genome shotgun (WGS) entry which is preliminary data.</text>
</comment>
<name>A0A7X0HHX9_9ACTN</name>
<dbReference type="Proteomes" id="UP000540423">
    <property type="component" value="Unassembled WGS sequence"/>
</dbReference>
<organism evidence="2 3">
    <name type="scientific">Streptomyces candidus</name>
    <dbReference type="NCBI Taxonomy" id="67283"/>
    <lineage>
        <taxon>Bacteria</taxon>
        <taxon>Bacillati</taxon>
        <taxon>Actinomycetota</taxon>
        <taxon>Actinomycetes</taxon>
        <taxon>Kitasatosporales</taxon>
        <taxon>Streptomycetaceae</taxon>
        <taxon>Streptomyces</taxon>
    </lineage>
</organism>
<protein>
    <submittedName>
        <fullName evidence="2">Uncharacterized protein</fullName>
    </submittedName>
</protein>
<accession>A0A7X0HHX9</accession>
<gene>
    <name evidence="2" type="ORF">HNQ79_004389</name>
</gene>
<evidence type="ECO:0000256" key="1">
    <source>
        <dbReference type="SAM" id="MobiDB-lite"/>
    </source>
</evidence>
<dbReference type="AlphaFoldDB" id="A0A7X0HHX9"/>
<evidence type="ECO:0000313" key="2">
    <source>
        <dbReference type="EMBL" id="MBB6437885.1"/>
    </source>
</evidence>
<dbReference type="EMBL" id="JACHEM010000011">
    <property type="protein sequence ID" value="MBB6437885.1"/>
    <property type="molecule type" value="Genomic_DNA"/>
</dbReference>
<proteinExistence type="predicted"/>